<dbReference type="Gene3D" id="1.10.1130.10">
    <property type="entry name" value="Flavocytochrome C3, Chain A"/>
    <property type="match status" value="1"/>
</dbReference>
<protein>
    <recommendedName>
        <fullName evidence="2">Cytochrome c-552/4 domain-containing protein</fullName>
    </recommendedName>
</protein>
<proteinExistence type="predicted"/>
<feature type="domain" description="Cytochrome c-552/4" evidence="2">
    <location>
        <begin position="44"/>
        <end position="114"/>
    </location>
</feature>
<dbReference type="InterPro" id="IPR023155">
    <property type="entry name" value="Cyt_c-552/4"/>
</dbReference>
<evidence type="ECO:0000313" key="3">
    <source>
        <dbReference type="EMBL" id="AKQ67824.1"/>
    </source>
</evidence>
<dbReference type="PATRIC" id="fig|1297742.4.peg.4783"/>
<keyword evidence="1" id="KW-0732">Signal</keyword>
<dbReference type="InterPro" id="IPR036280">
    <property type="entry name" value="Multihaem_cyt_sf"/>
</dbReference>
<evidence type="ECO:0000313" key="4">
    <source>
        <dbReference type="Proteomes" id="UP000009026"/>
    </source>
</evidence>
<name>A0A0H4WYE9_9BACT</name>
<dbReference type="EMBL" id="CP012109">
    <property type="protein sequence ID" value="AKQ67824.1"/>
    <property type="molecule type" value="Genomic_DNA"/>
</dbReference>
<dbReference type="KEGG" id="mym:A176_004736"/>
<feature type="chain" id="PRO_5012452586" description="Cytochrome c-552/4 domain-containing protein" evidence="1">
    <location>
        <begin position="16"/>
        <end position="334"/>
    </location>
</feature>
<dbReference type="Proteomes" id="UP000009026">
    <property type="component" value="Chromosome"/>
</dbReference>
<gene>
    <name evidence="3" type="ORF">A176_004736</name>
</gene>
<sequence length="334" mass="36430">MSVLVLLTCSLLATAPTARFPQGTAPMEAGPAPHGLPDWSVQRCTECHAAQVESWQHSGHANARVDDVFQVALTEDRPGWCVQCHAPFARNLERGPLPKGSPPEEHGVTCAGCHAPLGDDAKAAGMPCAGCHQFGFPVLTSAGQRVRLSSTQLQQDTVGEWRRWKTQRGDARHCTACHMPQGDHGFGGTRRTESLKAALRVEQAGASLRVSTREVGHAFPTGDVMRWVSVEVSDEPLFEAPRTVATFGRKLEVRVWPHEPLPHLGAVEDTRLLPGEVRKVPLPTAARYARVVYHLVSHEQETSGLYPAGLSQLVLWASPLQPFPPLHTPKERKP</sequence>
<evidence type="ECO:0000259" key="2">
    <source>
        <dbReference type="Pfam" id="PF13435"/>
    </source>
</evidence>
<evidence type="ECO:0000256" key="1">
    <source>
        <dbReference type="SAM" id="SignalP"/>
    </source>
</evidence>
<dbReference type="eggNOG" id="COG2010">
    <property type="taxonomic scope" value="Bacteria"/>
</dbReference>
<dbReference type="SUPFAM" id="SSF48695">
    <property type="entry name" value="Multiheme cytochromes"/>
    <property type="match status" value="1"/>
</dbReference>
<keyword evidence="4" id="KW-1185">Reference proteome</keyword>
<dbReference type="AlphaFoldDB" id="A0A0H4WYE9"/>
<dbReference type="Pfam" id="PF13435">
    <property type="entry name" value="Cytochrome_C554"/>
    <property type="match status" value="1"/>
</dbReference>
<dbReference type="RefSeq" id="WP_002637206.1">
    <property type="nucleotide sequence ID" value="NZ_CP012109.1"/>
</dbReference>
<organism evidence="3 4">
    <name type="scientific">Pseudomyxococcus hansupus</name>
    <dbReference type="NCBI Taxonomy" id="1297742"/>
    <lineage>
        <taxon>Bacteria</taxon>
        <taxon>Pseudomonadati</taxon>
        <taxon>Myxococcota</taxon>
        <taxon>Myxococcia</taxon>
        <taxon>Myxococcales</taxon>
        <taxon>Cystobacterineae</taxon>
        <taxon>Myxococcaceae</taxon>
        <taxon>Pseudomyxococcus</taxon>
    </lineage>
</organism>
<reference evidence="3 4" key="1">
    <citation type="journal article" date="2016" name="PLoS ONE">
        <title>Complete Genome Sequence and Comparative Genomics of a Novel Myxobacterium Myxococcus hansupus.</title>
        <authorList>
            <person name="Sharma G."/>
            <person name="Narwani T."/>
            <person name="Subramanian S."/>
        </authorList>
    </citation>
    <scope>NUCLEOTIDE SEQUENCE [LARGE SCALE GENOMIC DNA]</scope>
    <source>
        <strain evidence="4">mixupus</strain>
    </source>
</reference>
<accession>A0A0H4WYE9</accession>
<dbReference type="STRING" id="1297742.A176_004736"/>
<feature type="signal peptide" evidence="1">
    <location>
        <begin position="1"/>
        <end position="15"/>
    </location>
</feature>